<gene>
    <name evidence="2" type="ORF">TNCT_218341</name>
</gene>
<keyword evidence="3" id="KW-1185">Reference proteome</keyword>
<dbReference type="AlphaFoldDB" id="A0A8X6F4W0"/>
<dbReference type="EMBL" id="BMAO01021002">
    <property type="protein sequence ID" value="GFQ71245.1"/>
    <property type="molecule type" value="Genomic_DNA"/>
</dbReference>
<feature type="compositionally biased region" description="Polar residues" evidence="1">
    <location>
        <begin position="10"/>
        <end position="26"/>
    </location>
</feature>
<proteinExistence type="predicted"/>
<name>A0A8X6F4W0_TRICU</name>
<protein>
    <submittedName>
        <fullName evidence="2">Uncharacterized protein</fullName>
    </submittedName>
</protein>
<evidence type="ECO:0000313" key="2">
    <source>
        <dbReference type="EMBL" id="GFQ71245.1"/>
    </source>
</evidence>
<dbReference type="Proteomes" id="UP000887116">
    <property type="component" value="Unassembled WGS sequence"/>
</dbReference>
<comment type="caution">
    <text evidence="2">The sequence shown here is derived from an EMBL/GenBank/DDBJ whole genome shotgun (WGS) entry which is preliminary data.</text>
</comment>
<reference evidence="2" key="1">
    <citation type="submission" date="2020-07" db="EMBL/GenBank/DDBJ databases">
        <title>Multicomponent nature underlies the extraordinary mechanical properties of spider dragline silk.</title>
        <authorList>
            <person name="Kono N."/>
            <person name="Nakamura H."/>
            <person name="Mori M."/>
            <person name="Yoshida Y."/>
            <person name="Ohtoshi R."/>
            <person name="Malay A.D."/>
            <person name="Moran D.A.P."/>
            <person name="Tomita M."/>
            <person name="Numata K."/>
            <person name="Arakawa K."/>
        </authorList>
    </citation>
    <scope>NUCLEOTIDE SEQUENCE</scope>
</reference>
<evidence type="ECO:0000313" key="3">
    <source>
        <dbReference type="Proteomes" id="UP000887116"/>
    </source>
</evidence>
<feature type="region of interest" description="Disordered" evidence="1">
    <location>
        <begin position="1"/>
        <end position="28"/>
    </location>
</feature>
<evidence type="ECO:0000256" key="1">
    <source>
        <dbReference type="SAM" id="MobiDB-lite"/>
    </source>
</evidence>
<accession>A0A8X6F4W0</accession>
<sequence>MKFMSESSEKGSSNVRESSFPLSETPSALDLGAWPRVQFLRPVYGHLSHHRRLAPIARLLQLGVFQKILHALRVYKRDISLTGPRSVIITEGVSD</sequence>
<organism evidence="2 3">
    <name type="scientific">Trichonephila clavata</name>
    <name type="common">Joro spider</name>
    <name type="synonym">Nephila clavata</name>
    <dbReference type="NCBI Taxonomy" id="2740835"/>
    <lineage>
        <taxon>Eukaryota</taxon>
        <taxon>Metazoa</taxon>
        <taxon>Ecdysozoa</taxon>
        <taxon>Arthropoda</taxon>
        <taxon>Chelicerata</taxon>
        <taxon>Arachnida</taxon>
        <taxon>Araneae</taxon>
        <taxon>Araneomorphae</taxon>
        <taxon>Entelegynae</taxon>
        <taxon>Araneoidea</taxon>
        <taxon>Nephilidae</taxon>
        <taxon>Trichonephila</taxon>
    </lineage>
</organism>